<protein>
    <submittedName>
        <fullName evidence="2">Uncharacterized protein</fullName>
    </submittedName>
</protein>
<keyword evidence="3" id="KW-1185">Reference proteome</keyword>
<proteinExistence type="predicted"/>
<dbReference type="AlphaFoldDB" id="A0AAJ0E9S2"/>
<dbReference type="EMBL" id="JAHMHQ010000031">
    <property type="protein sequence ID" value="KAK1623130.1"/>
    <property type="molecule type" value="Genomic_DNA"/>
</dbReference>
<feature type="region of interest" description="Disordered" evidence="1">
    <location>
        <begin position="54"/>
        <end position="74"/>
    </location>
</feature>
<evidence type="ECO:0000313" key="3">
    <source>
        <dbReference type="Proteomes" id="UP001243989"/>
    </source>
</evidence>
<comment type="caution">
    <text evidence="2">The sequence shown here is derived from an EMBL/GenBank/DDBJ whole genome shotgun (WGS) entry which is preliminary data.</text>
</comment>
<dbReference type="GeneID" id="85476349"/>
<organism evidence="2 3">
    <name type="scientific">Colletotrichum phormii</name>
    <dbReference type="NCBI Taxonomy" id="359342"/>
    <lineage>
        <taxon>Eukaryota</taxon>
        <taxon>Fungi</taxon>
        <taxon>Dikarya</taxon>
        <taxon>Ascomycota</taxon>
        <taxon>Pezizomycotina</taxon>
        <taxon>Sordariomycetes</taxon>
        <taxon>Hypocreomycetidae</taxon>
        <taxon>Glomerellales</taxon>
        <taxon>Glomerellaceae</taxon>
        <taxon>Colletotrichum</taxon>
        <taxon>Colletotrichum acutatum species complex</taxon>
    </lineage>
</organism>
<accession>A0AAJ0E9S2</accession>
<gene>
    <name evidence="2" type="ORF">BDP81DRAFT_440239</name>
</gene>
<sequence>MGLNLYRYGYRRPHTPMAVRNQDRDWRNHRRTLTCASRGFPENQCLCLRLRERGRDGHQPPAKSPAGRGNVNVVDGIGDCQDWA</sequence>
<evidence type="ECO:0000313" key="2">
    <source>
        <dbReference type="EMBL" id="KAK1623130.1"/>
    </source>
</evidence>
<evidence type="ECO:0000256" key="1">
    <source>
        <dbReference type="SAM" id="MobiDB-lite"/>
    </source>
</evidence>
<reference evidence="2" key="1">
    <citation type="submission" date="2021-06" db="EMBL/GenBank/DDBJ databases">
        <title>Comparative genomics, transcriptomics and evolutionary studies reveal genomic signatures of adaptation to plant cell wall in hemibiotrophic fungi.</title>
        <authorList>
            <consortium name="DOE Joint Genome Institute"/>
            <person name="Baroncelli R."/>
            <person name="Diaz J.F."/>
            <person name="Benocci T."/>
            <person name="Peng M."/>
            <person name="Battaglia E."/>
            <person name="Haridas S."/>
            <person name="Andreopoulos W."/>
            <person name="Labutti K."/>
            <person name="Pangilinan J."/>
            <person name="Floch G.L."/>
            <person name="Makela M.R."/>
            <person name="Henrissat B."/>
            <person name="Grigoriev I.V."/>
            <person name="Crouch J.A."/>
            <person name="De Vries R.P."/>
            <person name="Sukno S.A."/>
            <person name="Thon M.R."/>
        </authorList>
    </citation>
    <scope>NUCLEOTIDE SEQUENCE</scope>
    <source>
        <strain evidence="2">CBS 102054</strain>
    </source>
</reference>
<dbReference type="Proteomes" id="UP001243989">
    <property type="component" value="Unassembled WGS sequence"/>
</dbReference>
<dbReference type="RefSeq" id="XP_060439125.1">
    <property type="nucleotide sequence ID" value="XM_060591487.1"/>
</dbReference>
<name>A0AAJ0E9S2_9PEZI</name>